<dbReference type="GO" id="GO:0140359">
    <property type="term" value="F:ABC-type transporter activity"/>
    <property type="evidence" value="ECO:0007669"/>
    <property type="project" value="InterPro"/>
</dbReference>
<sequence length="431" mass="46884">MNKLLPIINFTFANKVKTKSFVVTTVIFALLLSIGIHVPYLIQIFSGNEGAASSQIGLVYGNQPEIAASLEAFIDKQPDGKIKLVKYEQANDQALMNDIENGTIKGYLEFGEAEGLQFPKVMYTSKKNSMDLTLHSTLQPALENVKMQYVTRGSSLTEEQIAAISAPVIVEELKAEQAAGTGSTAVANEGSKTAAVNYVIVYGLIILFFMTNMMTGNMIAAEVTSEKSSRIMEILVTSVSPLTQMFGKILGMFLVGLLQIAIFIAVVAINLALPYNQASLGELNLDLSQMDLSILLVGLIFYILGYFLYATLYAAVGSIVSRTEDLGQAVMPITMLSLAAFYVAMFSLSSPNSLLLKVCSYIPFVSPVTILLRYGAGDATLLEIGLSLLVLIVAIVFFSWLAAKIYRTGVLLYGKRPTMKELRKAMKAYKI</sequence>
<dbReference type="AlphaFoldDB" id="A0A7X2Z2V6"/>
<dbReference type="RefSeq" id="WP_155611875.1">
    <property type="nucleotide sequence ID" value="NZ_WNZW01000006.1"/>
</dbReference>
<evidence type="ECO:0000256" key="6">
    <source>
        <dbReference type="SAM" id="Phobius"/>
    </source>
</evidence>
<keyword evidence="5 6" id="KW-0472">Membrane</keyword>
<name>A0A7X2Z2V6_9BACL</name>
<feature type="domain" description="ABC-2 type transporter transmembrane" evidence="7">
    <location>
        <begin position="19"/>
        <end position="403"/>
    </location>
</feature>
<dbReference type="InterPro" id="IPR051449">
    <property type="entry name" value="ABC-2_transporter_component"/>
</dbReference>
<dbReference type="InterPro" id="IPR013525">
    <property type="entry name" value="ABC2_TM"/>
</dbReference>
<reference evidence="8 9" key="1">
    <citation type="submission" date="2019-11" db="EMBL/GenBank/DDBJ databases">
        <title>Draft genome sequences of five Paenibacillus species of dairy origin.</title>
        <authorList>
            <person name="Olajide A.M."/>
            <person name="Chen S."/>
            <person name="Lapointe G."/>
        </authorList>
    </citation>
    <scope>NUCLEOTIDE SEQUENCE [LARGE SCALE GENOMIC DNA]</scope>
    <source>
        <strain evidence="8 9">12CR55</strain>
    </source>
</reference>
<comment type="subcellular location">
    <subcellularLocation>
        <location evidence="1">Cell membrane</location>
        <topology evidence="1">Multi-pass membrane protein</topology>
    </subcellularLocation>
</comment>
<accession>A0A7X2Z2V6</accession>
<keyword evidence="3 6" id="KW-0812">Transmembrane</keyword>
<evidence type="ECO:0000256" key="5">
    <source>
        <dbReference type="ARBA" id="ARBA00023136"/>
    </source>
</evidence>
<dbReference type="GO" id="GO:0005886">
    <property type="term" value="C:plasma membrane"/>
    <property type="evidence" value="ECO:0007669"/>
    <property type="project" value="UniProtKB-SubCell"/>
</dbReference>
<evidence type="ECO:0000256" key="1">
    <source>
        <dbReference type="ARBA" id="ARBA00004651"/>
    </source>
</evidence>
<evidence type="ECO:0000256" key="2">
    <source>
        <dbReference type="ARBA" id="ARBA00022475"/>
    </source>
</evidence>
<keyword evidence="2" id="KW-1003">Cell membrane</keyword>
<dbReference type="PANTHER" id="PTHR30294:SF29">
    <property type="entry name" value="MULTIDRUG ABC TRANSPORTER PERMEASE YBHS-RELATED"/>
    <property type="match status" value="1"/>
</dbReference>
<evidence type="ECO:0000256" key="3">
    <source>
        <dbReference type="ARBA" id="ARBA00022692"/>
    </source>
</evidence>
<feature type="transmembrane region" description="Helical" evidence="6">
    <location>
        <begin position="199"/>
        <end position="220"/>
    </location>
</feature>
<feature type="transmembrane region" description="Helical" evidence="6">
    <location>
        <begin position="249"/>
        <end position="273"/>
    </location>
</feature>
<gene>
    <name evidence="8" type="ORF">GNP95_16010</name>
</gene>
<evidence type="ECO:0000313" key="8">
    <source>
        <dbReference type="EMBL" id="MUG46492.1"/>
    </source>
</evidence>
<dbReference type="Proteomes" id="UP000447876">
    <property type="component" value="Unassembled WGS sequence"/>
</dbReference>
<organism evidence="8 9">
    <name type="scientific">Paenibacillus woosongensis</name>
    <dbReference type="NCBI Taxonomy" id="307580"/>
    <lineage>
        <taxon>Bacteria</taxon>
        <taxon>Bacillati</taxon>
        <taxon>Bacillota</taxon>
        <taxon>Bacilli</taxon>
        <taxon>Bacillales</taxon>
        <taxon>Paenibacillaceae</taxon>
        <taxon>Paenibacillus</taxon>
    </lineage>
</organism>
<proteinExistence type="predicted"/>
<comment type="caution">
    <text evidence="8">The sequence shown here is derived from an EMBL/GenBank/DDBJ whole genome shotgun (WGS) entry which is preliminary data.</text>
</comment>
<dbReference type="OrthoDB" id="9768837at2"/>
<evidence type="ECO:0000259" key="7">
    <source>
        <dbReference type="Pfam" id="PF12698"/>
    </source>
</evidence>
<feature type="transmembrane region" description="Helical" evidence="6">
    <location>
        <begin position="293"/>
        <end position="317"/>
    </location>
</feature>
<evidence type="ECO:0000256" key="4">
    <source>
        <dbReference type="ARBA" id="ARBA00022989"/>
    </source>
</evidence>
<dbReference type="EMBL" id="WNZW01000006">
    <property type="protein sequence ID" value="MUG46492.1"/>
    <property type="molecule type" value="Genomic_DNA"/>
</dbReference>
<feature type="transmembrane region" description="Helical" evidence="6">
    <location>
        <begin position="354"/>
        <end position="372"/>
    </location>
</feature>
<dbReference type="PANTHER" id="PTHR30294">
    <property type="entry name" value="MEMBRANE COMPONENT OF ABC TRANSPORTER YHHJ-RELATED"/>
    <property type="match status" value="1"/>
</dbReference>
<evidence type="ECO:0000313" key="9">
    <source>
        <dbReference type="Proteomes" id="UP000447876"/>
    </source>
</evidence>
<dbReference type="Pfam" id="PF12698">
    <property type="entry name" value="ABC2_membrane_3"/>
    <property type="match status" value="1"/>
</dbReference>
<protein>
    <submittedName>
        <fullName evidence="8">ABC transporter permease</fullName>
    </submittedName>
</protein>
<feature type="transmembrane region" description="Helical" evidence="6">
    <location>
        <begin position="329"/>
        <end position="348"/>
    </location>
</feature>
<feature type="transmembrane region" description="Helical" evidence="6">
    <location>
        <begin position="21"/>
        <end position="42"/>
    </location>
</feature>
<keyword evidence="4 6" id="KW-1133">Transmembrane helix</keyword>
<feature type="transmembrane region" description="Helical" evidence="6">
    <location>
        <begin position="384"/>
        <end position="403"/>
    </location>
</feature>